<accession>A0ABR3RRV2</accession>
<gene>
    <name evidence="2" type="ORF">SLS59_002868</name>
</gene>
<dbReference type="EMBL" id="JAKIXB020000007">
    <property type="protein sequence ID" value="KAL1607164.1"/>
    <property type="molecule type" value="Genomic_DNA"/>
</dbReference>
<protein>
    <submittedName>
        <fullName evidence="2">Uncharacterized protein</fullName>
    </submittedName>
</protein>
<feature type="compositionally biased region" description="Basic and acidic residues" evidence="1">
    <location>
        <begin position="344"/>
        <end position="368"/>
    </location>
</feature>
<proteinExistence type="predicted"/>
<organism evidence="2 3">
    <name type="scientific">Nothophoma quercina</name>
    <dbReference type="NCBI Taxonomy" id="749835"/>
    <lineage>
        <taxon>Eukaryota</taxon>
        <taxon>Fungi</taxon>
        <taxon>Dikarya</taxon>
        <taxon>Ascomycota</taxon>
        <taxon>Pezizomycotina</taxon>
        <taxon>Dothideomycetes</taxon>
        <taxon>Pleosporomycetidae</taxon>
        <taxon>Pleosporales</taxon>
        <taxon>Pleosporineae</taxon>
        <taxon>Didymellaceae</taxon>
        <taxon>Nothophoma</taxon>
    </lineage>
</organism>
<feature type="region of interest" description="Disordered" evidence="1">
    <location>
        <begin position="344"/>
        <end position="390"/>
    </location>
</feature>
<feature type="compositionally biased region" description="Low complexity" evidence="1">
    <location>
        <begin position="190"/>
        <end position="204"/>
    </location>
</feature>
<evidence type="ECO:0000313" key="3">
    <source>
        <dbReference type="Proteomes" id="UP001521222"/>
    </source>
</evidence>
<dbReference type="Proteomes" id="UP001521222">
    <property type="component" value="Unassembled WGS sequence"/>
</dbReference>
<name>A0ABR3RRV2_9PLEO</name>
<feature type="region of interest" description="Disordered" evidence="1">
    <location>
        <begin position="160"/>
        <end position="261"/>
    </location>
</feature>
<evidence type="ECO:0000256" key="1">
    <source>
        <dbReference type="SAM" id="MobiDB-lite"/>
    </source>
</evidence>
<keyword evidence="3" id="KW-1185">Reference proteome</keyword>
<feature type="compositionally biased region" description="Low complexity" evidence="1">
    <location>
        <begin position="160"/>
        <end position="169"/>
    </location>
</feature>
<feature type="compositionally biased region" description="Basic and acidic residues" evidence="1">
    <location>
        <begin position="234"/>
        <end position="251"/>
    </location>
</feature>
<comment type="caution">
    <text evidence="2">The sequence shown here is derived from an EMBL/GenBank/DDBJ whole genome shotgun (WGS) entry which is preliminary data.</text>
</comment>
<evidence type="ECO:0000313" key="2">
    <source>
        <dbReference type="EMBL" id="KAL1607164.1"/>
    </source>
</evidence>
<sequence length="430" mass="48543">MSKKATSKHFEEYGLRIQLIKHGVKVPHARLTSELCKKSKDTLLSILKDYAAGKAPKLVSKTDIAEWIERVETLARGPHPDSKLTSTKKEDFIEALGLKTIASRAKGDSVGKEVLRKRPGHKKAPLPTGDKAISQPNTCQSEFEANIDSTSDTPITTTLTITNQTQNPIEPTDKPTVVTQKANKRKYDSESAPTETEQTPPQKTKTAHAASPNATPSPQMSVADISQATATVQEHSEQVRQDRKASPDRDNVLSQALQGQIHDPPQQAIDLSLKKKKRDPTEIIHLQDEDLVVTHIPLETYVFTEDYNTGQRIYNLETVDGRTYTTKTDRITFFTTVPHRYDADSCPKHPNEEKPFREAGVHGRRGDFTDDPSLRSGRGHQVEPEDAERKRAYEAKYLALRRQWPYDKRRGMFLMPEHIEEKEDLNELER</sequence>
<feature type="compositionally biased region" description="Polar residues" evidence="1">
    <location>
        <begin position="212"/>
        <end position="233"/>
    </location>
</feature>
<reference evidence="2 3" key="1">
    <citation type="submission" date="2024-02" db="EMBL/GenBank/DDBJ databases">
        <title>De novo assembly and annotation of 12 fungi associated with fruit tree decline syndrome in Ontario, Canada.</title>
        <authorList>
            <person name="Sulman M."/>
            <person name="Ellouze W."/>
            <person name="Ilyukhin E."/>
        </authorList>
    </citation>
    <scope>NUCLEOTIDE SEQUENCE [LARGE SCALE GENOMIC DNA]</scope>
    <source>
        <strain evidence="2 3">M97-236</strain>
    </source>
</reference>
<feature type="compositionally biased region" description="Basic and acidic residues" evidence="1">
    <location>
        <begin position="380"/>
        <end position="390"/>
    </location>
</feature>